<sequence>VVQYKMVYWAAINNVRPWPRDFRHSCDKYPQDFYRLDSLVHTLKGRGTSIGAMRMKNECSVLKAHCNNKNLEGCRRSLQKMKREHATLKQKLEAYCQMMRQVGPRERAVNSRK</sequence>
<feature type="coiled-coil region" evidence="4">
    <location>
        <begin position="71"/>
        <end position="98"/>
    </location>
</feature>
<dbReference type="InterPro" id="IPR008207">
    <property type="entry name" value="Sig_transdc_His_kin_Hpt_dom"/>
</dbReference>
<dbReference type="Pfam" id="PF01627">
    <property type="entry name" value="Hpt"/>
    <property type="match status" value="1"/>
</dbReference>
<comment type="domain">
    <text evidence="3">Histidine-containing phosphotransfer domain (HPt) contains an active histidine that mediates the phosphotransfer.</text>
</comment>
<evidence type="ECO:0000313" key="6">
    <source>
        <dbReference type="EMBL" id="TVU17136.1"/>
    </source>
</evidence>
<dbReference type="OrthoDB" id="1673781at2759"/>
<dbReference type="InterPro" id="IPR036641">
    <property type="entry name" value="HPT_dom_sf"/>
</dbReference>
<keyword evidence="2 3" id="KW-0902">Two-component regulatory system</keyword>
<reference evidence="6 7" key="1">
    <citation type="journal article" date="2019" name="Sci. Rep.">
        <title>A high-quality genome of Eragrostis curvula grass provides insights into Poaceae evolution and supports new strategies to enhance forage quality.</title>
        <authorList>
            <person name="Carballo J."/>
            <person name="Santos B.A.C.M."/>
            <person name="Zappacosta D."/>
            <person name="Garbus I."/>
            <person name="Selva J.P."/>
            <person name="Gallo C.A."/>
            <person name="Diaz A."/>
            <person name="Albertini E."/>
            <person name="Caccamo M."/>
            <person name="Echenique V."/>
        </authorList>
    </citation>
    <scope>NUCLEOTIDE SEQUENCE [LARGE SCALE GENOMIC DNA]</scope>
    <source>
        <strain evidence="7">cv. Victoria</strain>
        <tissue evidence="6">Leaf</tissue>
    </source>
</reference>
<dbReference type="GO" id="GO:0000160">
    <property type="term" value="P:phosphorelay signal transduction system"/>
    <property type="evidence" value="ECO:0007669"/>
    <property type="project" value="UniProtKB-UniRule"/>
</dbReference>
<dbReference type="GO" id="GO:0009927">
    <property type="term" value="F:histidine phosphotransfer kinase activity"/>
    <property type="evidence" value="ECO:0007669"/>
    <property type="project" value="UniProtKB-UniRule"/>
</dbReference>
<dbReference type="GO" id="GO:0005829">
    <property type="term" value="C:cytosol"/>
    <property type="evidence" value="ECO:0007669"/>
    <property type="project" value="UniProtKB-SubCell"/>
</dbReference>
<keyword evidence="7" id="KW-1185">Reference proteome</keyword>
<dbReference type="InterPro" id="IPR045871">
    <property type="entry name" value="AHP1-5/YPD1"/>
</dbReference>
<evidence type="ECO:0000256" key="4">
    <source>
        <dbReference type="SAM" id="Coils"/>
    </source>
</evidence>
<dbReference type="Gene3D" id="1.20.120.160">
    <property type="entry name" value="HPT domain"/>
    <property type="match status" value="1"/>
</dbReference>
<name>A0A5J9U0L8_9POAL</name>
<evidence type="ECO:0000313" key="7">
    <source>
        <dbReference type="Proteomes" id="UP000324897"/>
    </source>
</evidence>
<proteinExistence type="predicted"/>
<comment type="function">
    <text evidence="3">Functions as a two-component phosphorelay mediators between cytokinin sensor histidine kinases and response regulators (B-type ARRs). Plays an important role in propagating cytokinin signal transduction.</text>
</comment>
<keyword evidence="4" id="KW-0175">Coiled coil</keyword>
<dbReference type="GO" id="GO:0043424">
    <property type="term" value="F:protein histidine kinase binding"/>
    <property type="evidence" value="ECO:0007669"/>
    <property type="project" value="UniProtKB-UniRule"/>
</dbReference>
<feature type="non-terminal residue" evidence="6">
    <location>
        <position position="1"/>
    </location>
</feature>
<dbReference type="SUPFAM" id="SSF47226">
    <property type="entry name" value="Histidine-containing phosphotransfer domain, HPT domain"/>
    <property type="match status" value="1"/>
</dbReference>
<evidence type="ECO:0000259" key="5">
    <source>
        <dbReference type="Pfam" id="PF01627"/>
    </source>
</evidence>
<dbReference type="PANTHER" id="PTHR28242">
    <property type="entry name" value="PHOSPHORELAY INTERMEDIATE PROTEIN YPD1"/>
    <property type="match status" value="1"/>
</dbReference>
<dbReference type="GO" id="GO:0005634">
    <property type="term" value="C:nucleus"/>
    <property type="evidence" value="ECO:0007669"/>
    <property type="project" value="UniProtKB-SubCell"/>
</dbReference>
<dbReference type="GO" id="GO:0009736">
    <property type="term" value="P:cytokinin-activated signaling pathway"/>
    <property type="evidence" value="ECO:0007669"/>
    <property type="project" value="UniProtKB-KW"/>
</dbReference>
<feature type="domain" description="HPt" evidence="5">
    <location>
        <begin position="31"/>
        <end position="90"/>
    </location>
</feature>
<dbReference type="Proteomes" id="UP000324897">
    <property type="component" value="Chromosome 7"/>
</dbReference>
<dbReference type="PANTHER" id="PTHR28242:SF43">
    <property type="entry name" value="HISTIDINE-CONTAINING PHOSPHOTRANSFER PROTEIN 4"/>
    <property type="match status" value="1"/>
</dbReference>
<keyword evidence="1 3" id="KW-0932">Cytokinin signaling pathway</keyword>
<gene>
    <name evidence="6" type="ORF">EJB05_33152</name>
</gene>
<evidence type="ECO:0000256" key="3">
    <source>
        <dbReference type="RuleBase" id="RU369004"/>
    </source>
</evidence>
<evidence type="ECO:0000256" key="2">
    <source>
        <dbReference type="ARBA" id="ARBA00023012"/>
    </source>
</evidence>
<dbReference type="EMBL" id="RWGY01000029">
    <property type="protein sequence ID" value="TVU17136.1"/>
    <property type="molecule type" value="Genomic_DNA"/>
</dbReference>
<evidence type="ECO:0000256" key="1">
    <source>
        <dbReference type="ARBA" id="ARBA00022864"/>
    </source>
</evidence>
<protein>
    <recommendedName>
        <fullName evidence="3">Histidine-containing phosphotransfer protein</fullName>
    </recommendedName>
</protein>
<dbReference type="AlphaFoldDB" id="A0A5J9U0L8"/>
<comment type="subcellular location">
    <subcellularLocation>
        <location evidence="3">Cytoplasm</location>
        <location evidence="3">Cytosol</location>
    </subcellularLocation>
    <subcellularLocation>
        <location evidence="3">Nucleus</location>
    </subcellularLocation>
</comment>
<dbReference type="Gramene" id="TVU17136">
    <property type="protein sequence ID" value="TVU17136"/>
    <property type="gene ID" value="EJB05_33152"/>
</dbReference>
<accession>A0A5J9U0L8</accession>
<organism evidence="6 7">
    <name type="scientific">Eragrostis curvula</name>
    <name type="common">weeping love grass</name>
    <dbReference type="NCBI Taxonomy" id="38414"/>
    <lineage>
        <taxon>Eukaryota</taxon>
        <taxon>Viridiplantae</taxon>
        <taxon>Streptophyta</taxon>
        <taxon>Embryophyta</taxon>
        <taxon>Tracheophyta</taxon>
        <taxon>Spermatophyta</taxon>
        <taxon>Magnoliopsida</taxon>
        <taxon>Liliopsida</taxon>
        <taxon>Poales</taxon>
        <taxon>Poaceae</taxon>
        <taxon>PACMAD clade</taxon>
        <taxon>Chloridoideae</taxon>
        <taxon>Eragrostideae</taxon>
        <taxon>Eragrostidinae</taxon>
        <taxon>Eragrostis</taxon>
    </lineage>
</organism>
<comment type="caution">
    <text evidence="6">The sequence shown here is derived from an EMBL/GenBank/DDBJ whole genome shotgun (WGS) entry which is preliminary data.</text>
</comment>